<feature type="region of interest" description="Disordered" evidence="1">
    <location>
        <begin position="1"/>
        <end position="22"/>
    </location>
</feature>
<proteinExistence type="predicted"/>
<gene>
    <name evidence="2" type="ORF">TRIHO_42770</name>
</gene>
<keyword evidence="3" id="KW-1185">Reference proteome</keyword>
<evidence type="ECO:0000313" key="3">
    <source>
        <dbReference type="Proteomes" id="UP000068382"/>
    </source>
</evidence>
<evidence type="ECO:0000313" key="2">
    <source>
        <dbReference type="EMBL" id="KUP90921.1"/>
    </source>
</evidence>
<organism evidence="2 3">
    <name type="scientific">Tritonibacter horizontis</name>
    <dbReference type="NCBI Taxonomy" id="1768241"/>
    <lineage>
        <taxon>Bacteria</taxon>
        <taxon>Pseudomonadati</taxon>
        <taxon>Pseudomonadota</taxon>
        <taxon>Alphaproteobacteria</taxon>
        <taxon>Rhodobacterales</taxon>
        <taxon>Paracoccaceae</taxon>
        <taxon>Tritonibacter</taxon>
    </lineage>
</organism>
<reference evidence="2 3" key="1">
    <citation type="submission" date="2015-12" db="EMBL/GenBank/DDBJ databases">
        <title>Genome sequence of the marine Rhodobacteraceae strain O3.65, Candidatus Tritonibacter horizontis.</title>
        <authorList>
            <person name="Poehlein A."/>
            <person name="Giebel H.A."/>
            <person name="Voget S."/>
            <person name="Brinkhoff T."/>
        </authorList>
    </citation>
    <scope>NUCLEOTIDE SEQUENCE [LARGE SCALE GENOMIC DNA]</scope>
    <source>
        <strain evidence="2 3">O3.65</strain>
    </source>
</reference>
<dbReference type="EMBL" id="LPUY01000134">
    <property type="protein sequence ID" value="KUP90921.1"/>
    <property type="molecule type" value="Genomic_DNA"/>
</dbReference>
<comment type="caution">
    <text evidence="2">The sequence shown here is derived from an EMBL/GenBank/DDBJ whole genome shotgun (WGS) entry which is preliminary data.</text>
</comment>
<dbReference type="Proteomes" id="UP000068382">
    <property type="component" value="Unassembled WGS sequence"/>
</dbReference>
<evidence type="ECO:0000256" key="1">
    <source>
        <dbReference type="SAM" id="MobiDB-lite"/>
    </source>
</evidence>
<name>A0A132BRA6_9RHOB</name>
<feature type="region of interest" description="Disordered" evidence="1">
    <location>
        <begin position="62"/>
        <end position="100"/>
    </location>
</feature>
<dbReference type="AlphaFoldDB" id="A0A132BRA6"/>
<sequence length="187" mass="19396">MSMRSKQAHDMRNRSADQPRRQPRGALAYAVCACVALALSGPVQAADWSARFFGALSSQPVAAQGGRVAPQKPTPEGDGRSFLAPSRPDGSELPGLTDMFPGGDLGLDPDIWGGTSFGLMMSGRVATTAAQAKPTAAAETRFGLGVSIPLAPNVALQGGVLSGSDDHGRPSLTSENRQLSLTASFRF</sequence>
<protein>
    <submittedName>
        <fullName evidence="2">Uncharacterized protein</fullName>
    </submittedName>
</protein>
<feature type="compositionally biased region" description="Basic and acidic residues" evidence="1">
    <location>
        <begin position="7"/>
        <end position="20"/>
    </location>
</feature>
<accession>A0A132BRA6</accession>